<dbReference type="Proteomes" id="UP000837803">
    <property type="component" value="Unassembled WGS sequence"/>
</dbReference>
<protein>
    <submittedName>
        <fullName evidence="2">Uncharacterized protein</fullName>
    </submittedName>
</protein>
<gene>
    <name evidence="2" type="ORF">LEM8419_03379</name>
</gene>
<evidence type="ECO:0000313" key="2">
    <source>
        <dbReference type="EMBL" id="CAH1002500.1"/>
    </source>
</evidence>
<dbReference type="EMBL" id="CAKLPZ010000005">
    <property type="protein sequence ID" value="CAH1002500.1"/>
    <property type="molecule type" value="Genomic_DNA"/>
</dbReference>
<feature type="compositionally biased region" description="Low complexity" evidence="1">
    <location>
        <begin position="59"/>
        <end position="74"/>
    </location>
</feature>
<keyword evidence="3" id="KW-1185">Reference proteome</keyword>
<reference evidence="2" key="1">
    <citation type="submission" date="2021-12" db="EMBL/GenBank/DDBJ databases">
        <authorList>
            <person name="Rodrigo-Torres L."/>
            <person name="Arahal R. D."/>
            <person name="Lucena T."/>
        </authorList>
    </citation>
    <scope>NUCLEOTIDE SEQUENCE</scope>
    <source>
        <strain evidence="2">CECT 8419</strain>
    </source>
</reference>
<accession>A0ABN8FDU5</accession>
<proteinExistence type="predicted"/>
<comment type="caution">
    <text evidence="2">The sequence shown here is derived from an EMBL/GenBank/DDBJ whole genome shotgun (WGS) entry which is preliminary data.</text>
</comment>
<name>A0ABN8FDU5_9BACT</name>
<organism evidence="2 3">
    <name type="scientific">Neolewinella maritima</name>
    <dbReference type="NCBI Taxonomy" id="1383882"/>
    <lineage>
        <taxon>Bacteria</taxon>
        <taxon>Pseudomonadati</taxon>
        <taxon>Bacteroidota</taxon>
        <taxon>Saprospiria</taxon>
        <taxon>Saprospirales</taxon>
        <taxon>Lewinellaceae</taxon>
        <taxon>Neolewinella</taxon>
    </lineage>
</organism>
<feature type="region of interest" description="Disordered" evidence="1">
    <location>
        <begin position="56"/>
        <end position="80"/>
    </location>
</feature>
<dbReference type="RefSeq" id="WP_238752334.1">
    <property type="nucleotide sequence ID" value="NZ_CAKLPZ010000005.1"/>
</dbReference>
<sequence>MTPATQLDGIELKLRQLTAKVDRQRAQYQAAMTENERLQQQLDRQEAVVTSLRDKLAQATSTSAAPAASSSPAPDLSEQRQTVAYCLQEIDRCLDWLHRN</sequence>
<evidence type="ECO:0000256" key="1">
    <source>
        <dbReference type="SAM" id="MobiDB-lite"/>
    </source>
</evidence>
<evidence type="ECO:0000313" key="3">
    <source>
        <dbReference type="Proteomes" id="UP000837803"/>
    </source>
</evidence>